<dbReference type="InterPro" id="IPR005467">
    <property type="entry name" value="His_kinase_dom"/>
</dbReference>
<feature type="modified residue" description="4-aspartylphosphate" evidence="4">
    <location>
        <position position="497"/>
    </location>
</feature>
<organism evidence="8 9">
    <name type="scientific">Phenylobacterium ferrooxidans</name>
    <dbReference type="NCBI Taxonomy" id="2982689"/>
    <lineage>
        <taxon>Bacteria</taxon>
        <taxon>Pseudomonadati</taxon>
        <taxon>Pseudomonadota</taxon>
        <taxon>Alphaproteobacteria</taxon>
        <taxon>Caulobacterales</taxon>
        <taxon>Caulobacteraceae</taxon>
        <taxon>Phenylobacterium</taxon>
    </lineage>
</organism>
<evidence type="ECO:0000259" key="7">
    <source>
        <dbReference type="PROSITE" id="PS50110"/>
    </source>
</evidence>
<keyword evidence="5" id="KW-0472">Membrane</keyword>
<feature type="transmembrane region" description="Helical" evidence="5">
    <location>
        <begin position="130"/>
        <end position="149"/>
    </location>
</feature>
<dbReference type="SMART" id="SM00387">
    <property type="entry name" value="HATPase_c"/>
    <property type="match status" value="1"/>
</dbReference>
<dbReference type="InterPro" id="IPR003594">
    <property type="entry name" value="HATPase_dom"/>
</dbReference>
<evidence type="ECO:0000313" key="9">
    <source>
        <dbReference type="Proteomes" id="UP001598130"/>
    </source>
</evidence>
<evidence type="ECO:0000256" key="3">
    <source>
        <dbReference type="ARBA" id="ARBA00022553"/>
    </source>
</evidence>
<protein>
    <recommendedName>
        <fullName evidence="2">histidine kinase</fullName>
        <ecNumber evidence="2">2.7.13.3</ecNumber>
    </recommendedName>
</protein>
<dbReference type="InterPro" id="IPR036097">
    <property type="entry name" value="HisK_dim/P_sf"/>
</dbReference>
<evidence type="ECO:0000256" key="4">
    <source>
        <dbReference type="PROSITE-ProRule" id="PRU00169"/>
    </source>
</evidence>
<feature type="domain" description="Response regulatory" evidence="7">
    <location>
        <begin position="448"/>
        <end position="565"/>
    </location>
</feature>
<dbReference type="EMBL" id="JAOTJD010000020">
    <property type="protein sequence ID" value="MFD3264647.1"/>
    <property type="molecule type" value="Genomic_DNA"/>
</dbReference>
<dbReference type="RefSeq" id="WP_377370239.1">
    <property type="nucleotide sequence ID" value="NZ_JAOTJD010000020.1"/>
</dbReference>
<dbReference type="SUPFAM" id="SSF47384">
    <property type="entry name" value="Homodimeric domain of signal transducing histidine kinase"/>
    <property type="match status" value="1"/>
</dbReference>
<dbReference type="Gene3D" id="3.30.565.10">
    <property type="entry name" value="Histidine kinase-like ATPase, C-terminal domain"/>
    <property type="match status" value="1"/>
</dbReference>
<evidence type="ECO:0000259" key="6">
    <source>
        <dbReference type="PROSITE" id="PS50109"/>
    </source>
</evidence>
<dbReference type="PROSITE" id="PS50110">
    <property type="entry name" value="RESPONSE_REGULATORY"/>
    <property type="match status" value="1"/>
</dbReference>
<dbReference type="Pfam" id="PF00512">
    <property type="entry name" value="HisKA"/>
    <property type="match status" value="1"/>
</dbReference>
<feature type="transmembrane region" description="Helical" evidence="5">
    <location>
        <begin position="155"/>
        <end position="173"/>
    </location>
</feature>
<dbReference type="SUPFAM" id="SSF52172">
    <property type="entry name" value="CheY-like"/>
    <property type="match status" value="1"/>
</dbReference>
<dbReference type="InterPro" id="IPR011006">
    <property type="entry name" value="CheY-like_superfamily"/>
</dbReference>
<evidence type="ECO:0000256" key="1">
    <source>
        <dbReference type="ARBA" id="ARBA00000085"/>
    </source>
</evidence>
<dbReference type="EC" id="2.7.13.3" evidence="2"/>
<dbReference type="Proteomes" id="UP001598130">
    <property type="component" value="Unassembled WGS sequence"/>
</dbReference>
<dbReference type="Gene3D" id="1.10.287.130">
    <property type="match status" value="1"/>
</dbReference>
<dbReference type="Pfam" id="PF02518">
    <property type="entry name" value="HATPase_c"/>
    <property type="match status" value="1"/>
</dbReference>
<dbReference type="InterPro" id="IPR036890">
    <property type="entry name" value="HATPase_C_sf"/>
</dbReference>
<dbReference type="PRINTS" id="PR00344">
    <property type="entry name" value="BCTRLSENSOR"/>
</dbReference>
<dbReference type="SUPFAM" id="SSF55874">
    <property type="entry name" value="ATPase domain of HSP90 chaperone/DNA topoisomerase II/histidine kinase"/>
    <property type="match status" value="1"/>
</dbReference>
<dbReference type="InterPro" id="IPR001789">
    <property type="entry name" value="Sig_transdc_resp-reg_receiver"/>
</dbReference>
<dbReference type="GO" id="GO:0005524">
    <property type="term" value="F:ATP binding"/>
    <property type="evidence" value="ECO:0007669"/>
    <property type="project" value="UniProtKB-KW"/>
</dbReference>
<dbReference type="CDD" id="cd00082">
    <property type="entry name" value="HisKA"/>
    <property type="match status" value="1"/>
</dbReference>
<gene>
    <name evidence="8" type="ORF">OCL97_11840</name>
</gene>
<dbReference type="PANTHER" id="PTHR45339">
    <property type="entry name" value="HYBRID SIGNAL TRANSDUCTION HISTIDINE KINASE J"/>
    <property type="match status" value="1"/>
</dbReference>
<sequence length="577" mass="61529">MTLRGLLNEQLDIVGAESRATLGIRLVLTFVSGLLLGLNFGPALAAIWLCAVAASEAWTWWVTREPAAGRPNSMTNRLLYVGATVAVSLFWSGAAWLYWRTGSQALQLTCIAISASQMIHGQCFAFRSKLALGILTGIPAALLIGLLILDGGFSGAPLLTLAISLSLAVLYVFNSAVVNMRSAQALEDAQATAIEANQAKSAFLAMMSHELRTPMNGVLGMAHALKQTRLDERQGAQVEMLIRSGDGLMAILNDILDVSKIEAGKLELEEIAFDLTEVGARVIDLWRETASAKGVELSYELAPGAPRWLAGDPNRIRQIMLNLVSNALKFTHAGEVRLSVRRVIAQGEESACFEIAVSDTGIGITPEQQARLFHAFAQADAATTRKFGGTGLGLAICRQLTDLMGGVIMVESEPGRGSVFRVTLELPRADAVDLAEPEAASGGLSGLTLLVAEDNPINQAVVRAVLEAVGARLETANDGAEALEMLREKAFDLVLMDVHMPRMDGIEALRRIRAGETGDPRQPVIALTADAMPGEDQKLLAHGFDDVQPKPIQPMALIAAILDACEARAEGVETEVA</sequence>
<evidence type="ECO:0000313" key="8">
    <source>
        <dbReference type="EMBL" id="MFD3264647.1"/>
    </source>
</evidence>
<dbReference type="Pfam" id="PF00072">
    <property type="entry name" value="Response_reg"/>
    <property type="match status" value="1"/>
</dbReference>
<reference evidence="8 9" key="1">
    <citation type="submission" date="2022-09" db="EMBL/GenBank/DDBJ databases">
        <title>New species of Phenylobacterium.</title>
        <authorList>
            <person name="Mieszkin S."/>
        </authorList>
    </citation>
    <scope>NUCLEOTIDE SEQUENCE [LARGE SCALE GENOMIC DNA]</scope>
    <source>
        <strain evidence="8 9">HK31-G</strain>
    </source>
</reference>
<keyword evidence="8" id="KW-0067">ATP-binding</keyword>
<feature type="domain" description="Histidine kinase" evidence="6">
    <location>
        <begin position="206"/>
        <end position="428"/>
    </location>
</feature>
<feature type="transmembrane region" description="Helical" evidence="5">
    <location>
        <begin position="78"/>
        <end position="99"/>
    </location>
</feature>
<dbReference type="PANTHER" id="PTHR45339:SF5">
    <property type="entry name" value="HISTIDINE KINASE"/>
    <property type="match status" value="1"/>
</dbReference>
<dbReference type="CDD" id="cd17546">
    <property type="entry name" value="REC_hyHK_CKI1_RcsC-like"/>
    <property type="match status" value="1"/>
</dbReference>
<dbReference type="PROSITE" id="PS50109">
    <property type="entry name" value="HIS_KIN"/>
    <property type="match status" value="1"/>
</dbReference>
<comment type="caution">
    <text evidence="8">The sequence shown here is derived from an EMBL/GenBank/DDBJ whole genome shotgun (WGS) entry which is preliminary data.</text>
</comment>
<accession>A0ABW6CNK4</accession>
<evidence type="ECO:0000256" key="2">
    <source>
        <dbReference type="ARBA" id="ARBA00012438"/>
    </source>
</evidence>
<dbReference type="SMART" id="SM00388">
    <property type="entry name" value="HisKA"/>
    <property type="match status" value="1"/>
</dbReference>
<dbReference type="InterPro" id="IPR004358">
    <property type="entry name" value="Sig_transdc_His_kin-like_C"/>
</dbReference>
<proteinExistence type="predicted"/>
<comment type="catalytic activity">
    <reaction evidence="1">
        <text>ATP + protein L-histidine = ADP + protein N-phospho-L-histidine.</text>
        <dbReference type="EC" id="2.7.13.3"/>
    </reaction>
</comment>
<feature type="transmembrane region" description="Helical" evidence="5">
    <location>
        <begin position="20"/>
        <end position="38"/>
    </location>
</feature>
<name>A0ABW6CNK4_9CAUL</name>
<dbReference type="Gene3D" id="3.40.50.2300">
    <property type="match status" value="1"/>
</dbReference>
<keyword evidence="3 4" id="KW-0597">Phosphoprotein</keyword>
<evidence type="ECO:0000256" key="5">
    <source>
        <dbReference type="SAM" id="Phobius"/>
    </source>
</evidence>
<keyword evidence="5" id="KW-0812">Transmembrane</keyword>
<keyword evidence="8" id="KW-0547">Nucleotide-binding</keyword>
<keyword evidence="9" id="KW-1185">Reference proteome</keyword>
<keyword evidence="5" id="KW-1133">Transmembrane helix</keyword>
<dbReference type="InterPro" id="IPR003661">
    <property type="entry name" value="HisK_dim/P_dom"/>
</dbReference>
<dbReference type="CDD" id="cd16922">
    <property type="entry name" value="HATPase_EvgS-ArcB-TorS-like"/>
    <property type="match status" value="1"/>
</dbReference>
<dbReference type="SMART" id="SM00448">
    <property type="entry name" value="REC"/>
    <property type="match status" value="1"/>
</dbReference>